<protein>
    <submittedName>
        <fullName evidence="1">Pyridine nucleotide transhydrogenase</fullName>
    </submittedName>
</protein>
<keyword evidence="2" id="KW-1185">Reference proteome</keyword>
<proteinExistence type="predicted"/>
<name>A0AAW3ZKQ2_9GAMM</name>
<dbReference type="SUPFAM" id="SSF51735">
    <property type="entry name" value="NAD(P)-binding Rossmann-fold domains"/>
    <property type="match status" value="1"/>
</dbReference>
<organism evidence="1 2">
    <name type="scientific">Pseudomarimonas arenosa</name>
    <dbReference type="NCBI Taxonomy" id="2774145"/>
    <lineage>
        <taxon>Bacteria</taxon>
        <taxon>Pseudomonadati</taxon>
        <taxon>Pseudomonadota</taxon>
        <taxon>Gammaproteobacteria</taxon>
        <taxon>Lysobacterales</taxon>
        <taxon>Lysobacteraceae</taxon>
        <taxon>Pseudomarimonas</taxon>
    </lineage>
</organism>
<sequence>MDALIGCTGFVGSTLQRQRSFAAGFRSTNIASIRGQSFAEIVCAGAPAKKWLANQDPDSDLASIQGLMSHLEQVSCERFVLISTVDVFPEPVAVDEESPIDQSQLQPYGRHRRMLEQFVADRFPDHLIVRLPGLVGPGLQKNAIFDLHNNNQLEKIDGRARFQFYPMVNLHADLQRAQALGLSLLHLTAAPLAMADVAESCFGIQHRVELPVTPASYDFRSRHAVQMGGAGVYQYSERESVTAIRCYAQSEPRKA</sequence>
<dbReference type="Proteomes" id="UP000613768">
    <property type="component" value="Unassembled WGS sequence"/>
</dbReference>
<dbReference type="InterPro" id="IPR036291">
    <property type="entry name" value="NAD(P)-bd_dom_sf"/>
</dbReference>
<reference evidence="1 2" key="1">
    <citation type="submission" date="2020-09" db="EMBL/GenBank/DDBJ databases">
        <title>Pseudoxanthomonas sp. CAU 1598 isolated from sand of Yaerae Beach.</title>
        <authorList>
            <person name="Kim W."/>
        </authorList>
    </citation>
    <scope>NUCLEOTIDE SEQUENCE [LARGE SCALE GENOMIC DNA]</scope>
    <source>
        <strain evidence="1 2">CAU 1598</strain>
    </source>
</reference>
<comment type="caution">
    <text evidence="1">The sequence shown here is derived from an EMBL/GenBank/DDBJ whole genome shotgun (WGS) entry which is preliminary data.</text>
</comment>
<evidence type="ECO:0000313" key="2">
    <source>
        <dbReference type="Proteomes" id="UP000613768"/>
    </source>
</evidence>
<dbReference type="Gene3D" id="3.40.50.720">
    <property type="entry name" value="NAD(P)-binding Rossmann-like Domain"/>
    <property type="match status" value="1"/>
</dbReference>
<dbReference type="AlphaFoldDB" id="A0AAW3ZKQ2"/>
<dbReference type="EMBL" id="JACYTR010000005">
    <property type="protein sequence ID" value="MBD8524886.1"/>
    <property type="molecule type" value="Genomic_DNA"/>
</dbReference>
<dbReference type="RefSeq" id="WP_192028236.1">
    <property type="nucleotide sequence ID" value="NZ_JACYTR010000005.1"/>
</dbReference>
<accession>A0AAW3ZKQ2</accession>
<gene>
    <name evidence="1" type="ORF">IFO71_03935</name>
</gene>
<evidence type="ECO:0000313" key="1">
    <source>
        <dbReference type="EMBL" id="MBD8524886.1"/>
    </source>
</evidence>